<organism evidence="2 3">
    <name type="scientific">Dolosigranulum pigrum</name>
    <dbReference type="NCBI Taxonomy" id="29394"/>
    <lineage>
        <taxon>Bacteria</taxon>
        <taxon>Bacillati</taxon>
        <taxon>Bacillota</taxon>
        <taxon>Bacilli</taxon>
        <taxon>Lactobacillales</taxon>
        <taxon>Carnobacteriaceae</taxon>
        <taxon>Dolosigranulum</taxon>
    </lineage>
</organism>
<evidence type="ECO:0000313" key="2">
    <source>
        <dbReference type="EMBL" id="OOL81527.1"/>
    </source>
</evidence>
<feature type="compositionally biased region" description="Basic and acidic residues" evidence="1">
    <location>
        <begin position="43"/>
        <end position="54"/>
    </location>
</feature>
<dbReference type="EMBL" id="MUYF01000003">
    <property type="protein sequence ID" value="OOL81527.1"/>
    <property type="molecule type" value="Genomic_DNA"/>
</dbReference>
<proteinExistence type="predicted"/>
<reference evidence="2 3" key="1">
    <citation type="submission" date="2017-01" db="EMBL/GenBank/DDBJ databases">
        <title>Complete Genome Sequence of Dolosigranulum pigrum isolated from a Patient with interstitial lung disease.</title>
        <authorList>
            <person name="Mukhopadhyay R."/>
            <person name="Joaquin J."/>
            <person name="Hogue R."/>
            <person name="Fitzgerald S."/>
            <person name="Jospin G."/>
            <person name="Eisen J.A."/>
            <person name="Chaturvedi V."/>
        </authorList>
    </citation>
    <scope>NUCLEOTIDE SEQUENCE [LARGE SCALE GENOMIC DNA]</scope>
    <source>
        <strain evidence="2 3">15S00348</strain>
    </source>
</reference>
<feature type="region of interest" description="Disordered" evidence="1">
    <location>
        <begin position="24"/>
        <end position="60"/>
    </location>
</feature>
<evidence type="ECO:0000313" key="3">
    <source>
        <dbReference type="Proteomes" id="UP000190409"/>
    </source>
</evidence>
<comment type="caution">
    <text evidence="2">The sequence shown here is derived from an EMBL/GenBank/DDBJ whole genome shotgun (WGS) entry which is preliminary data.</text>
</comment>
<dbReference type="PROSITE" id="PS51257">
    <property type="entry name" value="PROKAR_LIPOPROTEIN"/>
    <property type="match status" value="1"/>
</dbReference>
<dbReference type="Proteomes" id="UP000190409">
    <property type="component" value="Unassembled WGS sequence"/>
</dbReference>
<sequence>MKIRQWTLMLVATSVLTACGNRANVAEKDTSDDQAEITEQVDQEEKSTADKSDDAEQEFPDILEAELTHESGDEYTIAVTVSSPYDTPERYADGWRVMTTDGDVLAEHDLAHDHANEQPFTRSRGPFTIPSDIQEVVVEGHDQANGYGGETVTIAVPR</sequence>
<name>A0A1S8KP56_9LACT</name>
<dbReference type="AlphaFoldDB" id="A0A1S8KP56"/>
<gene>
    <name evidence="2" type="ORF">BWX42_07310</name>
</gene>
<feature type="compositionally biased region" description="Acidic residues" evidence="1">
    <location>
        <begin position="32"/>
        <end position="42"/>
    </location>
</feature>
<protein>
    <submittedName>
        <fullName evidence="2">Uncharacterized protein</fullName>
    </submittedName>
</protein>
<accession>A0A1S8KP56</accession>
<evidence type="ECO:0000256" key="1">
    <source>
        <dbReference type="SAM" id="MobiDB-lite"/>
    </source>
</evidence>